<name>A0A0H3ACT7_NITV4</name>
<dbReference type="Proteomes" id="UP000009173">
    <property type="component" value="Chromosome"/>
</dbReference>
<dbReference type="HOGENOM" id="CLU_2329241_0_0_7"/>
<gene>
    <name evidence="1" type="ordered locus">Dvul_2609</name>
</gene>
<evidence type="ECO:0000313" key="2">
    <source>
        <dbReference type="Proteomes" id="UP000009173"/>
    </source>
</evidence>
<sequence>MDNLLATARKDPSLLLRHPIYVHLDKPTSHGWKFWSAATTQDGITLRWARYGQKAQEHVLTTGRCRCASPFEELRYRVLDKLRKGYQPDMSKSKLPAV</sequence>
<organism evidence="1 2">
    <name type="scientific">Nitratidesulfovibrio vulgaris (strain DP4)</name>
    <name type="common">Desulfovibrio vulgaris</name>
    <dbReference type="NCBI Taxonomy" id="391774"/>
    <lineage>
        <taxon>Bacteria</taxon>
        <taxon>Pseudomonadati</taxon>
        <taxon>Thermodesulfobacteriota</taxon>
        <taxon>Desulfovibrionia</taxon>
        <taxon>Desulfovibrionales</taxon>
        <taxon>Desulfovibrionaceae</taxon>
        <taxon>Nitratidesulfovibrio</taxon>
    </lineage>
</organism>
<accession>A0A0H3ACT7</accession>
<dbReference type="EMBL" id="CP000527">
    <property type="protein sequence ID" value="ABM29621.1"/>
    <property type="molecule type" value="Genomic_DNA"/>
</dbReference>
<proteinExistence type="predicted"/>
<dbReference type="KEGG" id="dvl:Dvul_2609"/>
<reference evidence="2" key="1">
    <citation type="journal article" date="2009" name="Environ. Microbiol.">
        <title>Contribution of mobile genetic elements to Desulfovibrio vulgaris genome plasticity.</title>
        <authorList>
            <person name="Walker C.B."/>
            <person name="Stolyar S."/>
            <person name="Chivian D."/>
            <person name="Pinel N."/>
            <person name="Gabster J.A."/>
            <person name="Dehal P.S."/>
            <person name="He Z."/>
            <person name="Yang Z.K."/>
            <person name="Yen H.C."/>
            <person name="Zhou J."/>
            <person name="Wall J.D."/>
            <person name="Hazen T.C."/>
            <person name="Arkin A.P."/>
            <person name="Stahl D.A."/>
        </authorList>
    </citation>
    <scope>NUCLEOTIDE SEQUENCE [LARGE SCALE GENOMIC DNA]</scope>
    <source>
        <strain evidence="2">DP4</strain>
    </source>
</reference>
<protein>
    <recommendedName>
        <fullName evidence="3">WGR domain-containing protein</fullName>
    </recommendedName>
</protein>
<evidence type="ECO:0000313" key="1">
    <source>
        <dbReference type="EMBL" id="ABM29621.1"/>
    </source>
</evidence>
<evidence type="ECO:0008006" key="3">
    <source>
        <dbReference type="Google" id="ProtNLM"/>
    </source>
</evidence>
<dbReference type="AlphaFoldDB" id="A0A0H3ACT7"/>